<keyword evidence="2" id="KW-0378">Hydrolase</keyword>
<dbReference type="InterPro" id="IPR025887">
    <property type="entry name" value="Glyco_hydro_31_N_dom"/>
</dbReference>
<dbReference type="InterPro" id="IPR013780">
    <property type="entry name" value="Glyco_hydro_b"/>
</dbReference>
<dbReference type="SUPFAM" id="SSF51011">
    <property type="entry name" value="Glycosyl hydrolase domain"/>
    <property type="match status" value="1"/>
</dbReference>
<proteinExistence type="inferred from homology"/>
<keyword evidence="8" id="KW-1185">Reference proteome</keyword>
<dbReference type="CDD" id="cd06591">
    <property type="entry name" value="GH31_xylosidase_XylS"/>
    <property type="match status" value="1"/>
</dbReference>
<evidence type="ECO:0000259" key="5">
    <source>
        <dbReference type="Pfam" id="PF17137"/>
    </source>
</evidence>
<feature type="domain" description="Glycoside hydrolase family 31 N-terminal" evidence="4">
    <location>
        <begin position="22"/>
        <end position="214"/>
    </location>
</feature>
<dbReference type="RefSeq" id="WP_229714036.1">
    <property type="nucleotide sequence ID" value="NZ_BMDD01000001.1"/>
</dbReference>
<evidence type="ECO:0000313" key="7">
    <source>
        <dbReference type="EMBL" id="GGH68934.1"/>
    </source>
</evidence>
<dbReference type="PANTHER" id="PTHR43863">
    <property type="entry name" value="HYDROLASE, PUTATIVE (AFU_ORTHOLOGUE AFUA_1G03140)-RELATED"/>
    <property type="match status" value="1"/>
</dbReference>
<dbReference type="CDD" id="cd14752">
    <property type="entry name" value="GH31_N"/>
    <property type="match status" value="1"/>
</dbReference>
<sequence length="802" mass="91874">MKWINHVNGPEGVELETTAGRMHIGFRTSSIARIRYTLEESFGSKPSLTVIERPAIDVRWTVSEDETKLLISTGALTIHVDKATCSFRYANADGEWLVREPDKGGKTLERVDLYRTRFDSDSSDTQNDYGADGLRAKSEGGQSVWDRHAFRTRLAFEWEEGEALYGLGSHEEGMLNLRGKHQYLYQQNLKAVVPVLLSSKGYGILVDSCSSMSFRDDEFGSYIQTDFDDEMEFYFVYGPEFDEIVAGIRYLTGDVPMLPRWAYGYIQSKERYVSADELIEIAREYRQRKLPLDCVVLDWQSWTGNLWGQKTLDPERFPDPEALARKLHGMNVKWMVSVWPIMSEGGDNHREMDEGGFLLGNRATYDAFDREARELYWKQARDGLFRHGVDAWWCDCTEPFEADWTGAVKPDPERRMAINTAESRRYLDPEYINAYSLLHSRGLYEGQRAEHSGKRVVNLTRSAYAGQHRYATVTWSGDTSATWDTLRKQIADGLNFCMTGSPYWTMDIGAFFVRDKKDLWFWSGDYEDGTADAGYRELYARWFQLGTFLPMFRAHGTDTPREIWRFGSTGEPVYDTLEKYLKLRYRLMPYIYSLAAAVTHRGDTMLRALAFDYRTDPLVHEISDQFMFGPAFLVAPVTRPMYNGPGSVPLDVADKTRGVYLPQGVWYDYWNDDAIEGGKRITALADLETMPLYVRAGSIVPHGPDRQYADEPSEKPLRLKVYPGADGAFTLYDDSGDTYDYEKGAYAEIELLWSESHRLLTLGQRRGAYEGMEDTRLFTVEIAGVAGTRTVHYEGNVLEVRF</sequence>
<dbReference type="Pfam" id="PF13802">
    <property type="entry name" value="Gal_mutarotas_2"/>
    <property type="match status" value="1"/>
</dbReference>
<dbReference type="InterPro" id="IPR017853">
    <property type="entry name" value="GH"/>
</dbReference>
<feature type="domain" description="Glycosyl hydrolase family 31 C-terminal" evidence="6">
    <location>
        <begin position="602"/>
        <end position="700"/>
    </location>
</feature>
<gene>
    <name evidence="7" type="ORF">GCM10007362_03480</name>
</gene>
<evidence type="ECO:0008006" key="9">
    <source>
        <dbReference type="Google" id="ProtNLM"/>
    </source>
</evidence>
<evidence type="ECO:0000256" key="1">
    <source>
        <dbReference type="ARBA" id="ARBA00007806"/>
    </source>
</evidence>
<accession>A0ABQ1ZLP4</accession>
<dbReference type="Gene3D" id="3.20.20.80">
    <property type="entry name" value="Glycosidases"/>
    <property type="match status" value="1"/>
</dbReference>
<evidence type="ECO:0000313" key="8">
    <source>
        <dbReference type="Proteomes" id="UP000605427"/>
    </source>
</evidence>
<comment type="similarity">
    <text evidence="1 2">Belongs to the glycosyl hydrolase 31 family.</text>
</comment>
<dbReference type="SUPFAM" id="SSF74650">
    <property type="entry name" value="Galactose mutarotase-like"/>
    <property type="match status" value="1"/>
</dbReference>
<dbReference type="Pfam" id="PF01055">
    <property type="entry name" value="Glyco_hydro_31_2nd"/>
    <property type="match status" value="1"/>
</dbReference>
<protein>
    <recommendedName>
        <fullName evidence="9">Glycoside hydrolase</fullName>
    </recommendedName>
</protein>
<dbReference type="InterPro" id="IPR048395">
    <property type="entry name" value="Glyco_hydro_31_C"/>
</dbReference>
<dbReference type="Pfam" id="PF17137">
    <property type="entry name" value="DUF5110"/>
    <property type="match status" value="1"/>
</dbReference>
<evidence type="ECO:0000259" key="3">
    <source>
        <dbReference type="Pfam" id="PF01055"/>
    </source>
</evidence>
<dbReference type="InterPro" id="IPR000322">
    <property type="entry name" value="Glyco_hydro_31_TIM"/>
</dbReference>
<evidence type="ECO:0000256" key="2">
    <source>
        <dbReference type="RuleBase" id="RU361185"/>
    </source>
</evidence>
<keyword evidence="2" id="KW-0326">Glycosidase</keyword>
<dbReference type="Gene3D" id="2.60.40.1760">
    <property type="entry name" value="glycosyl hydrolase (family 31)"/>
    <property type="match status" value="1"/>
</dbReference>
<dbReference type="SUPFAM" id="SSF51445">
    <property type="entry name" value="(Trans)glycosidases"/>
    <property type="match status" value="1"/>
</dbReference>
<organism evidence="7 8">
    <name type="scientific">Saccharibacillus endophyticus</name>
    <dbReference type="NCBI Taxonomy" id="2060666"/>
    <lineage>
        <taxon>Bacteria</taxon>
        <taxon>Bacillati</taxon>
        <taxon>Bacillota</taxon>
        <taxon>Bacilli</taxon>
        <taxon>Bacillales</taxon>
        <taxon>Paenibacillaceae</taxon>
        <taxon>Saccharibacillus</taxon>
    </lineage>
</organism>
<dbReference type="EMBL" id="BMDD01000001">
    <property type="protein sequence ID" value="GGH68934.1"/>
    <property type="molecule type" value="Genomic_DNA"/>
</dbReference>
<dbReference type="InterPro" id="IPR051816">
    <property type="entry name" value="Glycosyl_Hydrolase_31"/>
</dbReference>
<comment type="caution">
    <text evidence="7">The sequence shown here is derived from an EMBL/GenBank/DDBJ whole genome shotgun (WGS) entry which is preliminary data.</text>
</comment>
<dbReference type="Pfam" id="PF21365">
    <property type="entry name" value="Glyco_hydro_31_3rd"/>
    <property type="match status" value="1"/>
</dbReference>
<name>A0ABQ1ZLP4_9BACL</name>
<dbReference type="Gene3D" id="2.60.40.1180">
    <property type="entry name" value="Golgi alpha-mannosidase II"/>
    <property type="match status" value="2"/>
</dbReference>
<reference evidence="8" key="1">
    <citation type="journal article" date="2019" name="Int. J. Syst. Evol. Microbiol.">
        <title>The Global Catalogue of Microorganisms (GCM) 10K type strain sequencing project: providing services to taxonomists for standard genome sequencing and annotation.</title>
        <authorList>
            <consortium name="The Broad Institute Genomics Platform"/>
            <consortium name="The Broad Institute Genome Sequencing Center for Infectious Disease"/>
            <person name="Wu L."/>
            <person name="Ma J."/>
        </authorList>
    </citation>
    <scope>NUCLEOTIDE SEQUENCE [LARGE SCALE GENOMIC DNA]</scope>
    <source>
        <strain evidence="8">CCM 8702</strain>
    </source>
</reference>
<feature type="domain" description="Glycoside hydrolase family 31 TIM barrel" evidence="3">
    <location>
        <begin position="256"/>
        <end position="594"/>
    </location>
</feature>
<evidence type="ECO:0000259" key="6">
    <source>
        <dbReference type="Pfam" id="PF21365"/>
    </source>
</evidence>
<dbReference type="Proteomes" id="UP000605427">
    <property type="component" value="Unassembled WGS sequence"/>
</dbReference>
<dbReference type="PANTHER" id="PTHR43863:SF2">
    <property type="entry name" value="MALTASE-GLUCOAMYLASE"/>
    <property type="match status" value="1"/>
</dbReference>
<dbReference type="InterPro" id="IPR033403">
    <property type="entry name" value="DUF5110"/>
</dbReference>
<dbReference type="InterPro" id="IPR011013">
    <property type="entry name" value="Gal_mutarotase_sf_dom"/>
</dbReference>
<feature type="domain" description="DUF5110" evidence="5">
    <location>
        <begin position="716"/>
        <end position="784"/>
    </location>
</feature>
<evidence type="ECO:0000259" key="4">
    <source>
        <dbReference type="Pfam" id="PF13802"/>
    </source>
</evidence>